<protein>
    <submittedName>
        <fullName evidence="2">Uncharacterized protein</fullName>
    </submittedName>
</protein>
<accession>A0A2I0A3I8</accession>
<feature type="region of interest" description="Disordered" evidence="1">
    <location>
        <begin position="1"/>
        <end position="64"/>
    </location>
</feature>
<gene>
    <name evidence="2" type="ORF">AXF42_Ash019616</name>
</gene>
<keyword evidence="3" id="KW-1185">Reference proteome</keyword>
<proteinExistence type="predicted"/>
<evidence type="ECO:0000256" key="1">
    <source>
        <dbReference type="SAM" id="MobiDB-lite"/>
    </source>
</evidence>
<dbReference type="EMBL" id="KZ452031">
    <property type="protein sequence ID" value="PKA50098.1"/>
    <property type="molecule type" value="Genomic_DNA"/>
</dbReference>
<dbReference type="AlphaFoldDB" id="A0A2I0A3I8"/>
<evidence type="ECO:0000313" key="3">
    <source>
        <dbReference type="Proteomes" id="UP000236161"/>
    </source>
</evidence>
<name>A0A2I0A3I8_9ASPA</name>
<reference evidence="2 3" key="1">
    <citation type="journal article" date="2017" name="Nature">
        <title>The Apostasia genome and the evolution of orchids.</title>
        <authorList>
            <person name="Zhang G.Q."/>
            <person name="Liu K.W."/>
            <person name="Li Z."/>
            <person name="Lohaus R."/>
            <person name="Hsiao Y.Y."/>
            <person name="Niu S.C."/>
            <person name="Wang J.Y."/>
            <person name="Lin Y.C."/>
            <person name="Xu Q."/>
            <person name="Chen L.J."/>
            <person name="Yoshida K."/>
            <person name="Fujiwara S."/>
            <person name="Wang Z.W."/>
            <person name="Zhang Y.Q."/>
            <person name="Mitsuda N."/>
            <person name="Wang M."/>
            <person name="Liu G.H."/>
            <person name="Pecoraro L."/>
            <person name="Huang H.X."/>
            <person name="Xiao X.J."/>
            <person name="Lin M."/>
            <person name="Wu X.Y."/>
            <person name="Wu W.L."/>
            <person name="Chen Y.Y."/>
            <person name="Chang S.B."/>
            <person name="Sakamoto S."/>
            <person name="Ohme-Takagi M."/>
            <person name="Yagi M."/>
            <person name="Zeng S.J."/>
            <person name="Shen C.Y."/>
            <person name="Yeh C.M."/>
            <person name="Luo Y.B."/>
            <person name="Tsai W.C."/>
            <person name="Van de Peer Y."/>
            <person name="Liu Z.J."/>
        </authorList>
    </citation>
    <scope>NUCLEOTIDE SEQUENCE [LARGE SCALE GENOMIC DNA]</scope>
    <source>
        <strain evidence="3">cv. Shenzhen</strain>
        <tissue evidence="2">Stem</tissue>
    </source>
</reference>
<sequence>MTGRKWKRPSDGLGSAKQTWHPPGSAKQSRPRFGSAKLARPRSEADAAATGLGEEGATRASWRTGAPKRVAGEPVRGRREARSKTRAGCDFIKVKLHPSPHSPIAL</sequence>
<organism evidence="2 3">
    <name type="scientific">Apostasia shenzhenica</name>
    <dbReference type="NCBI Taxonomy" id="1088818"/>
    <lineage>
        <taxon>Eukaryota</taxon>
        <taxon>Viridiplantae</taxon>
        <taxon>Streptophyta</taxon>
        <taxon>Embryophyta</taxon>
        <taxon>Tracheophyta</taxon>
        <taxon>Spermatophyta</taxon>
        <taxon>Magnoliopsida</taxon>
        <taxon>Liliopsida</taxon>
        <taxon>Asparagales</taxon>
        <taxon>Orchidaceae</taxon>
        <taxon>Apostasioideae</taxon>
        <taxon>Apostasia</taxon>
    </lineage>
</organism>
<evidence type="ECO:0000313" key="2">
    <source>
        <dbReference type="EMBL" id="PKA50098.1"/>
    </source>
</evidence>
<dbReference type="Proteomes" id="UP000236161">
    <property type="component" value="Unassembled WGS sequence"/>
</dbReference>